<dbReference type="SUPFAM" id="SSF54534">
    <property type="entry name" value="FKBP-like"/>
    <property type="match status" value="1"/>
</dbReference>
<dbReference type="InterPro" id="IPR000774">
    <property type="entry name" value="PPIase_FKBP_N"/>
</dbReference>
<dbReference type="AlphaFoldDB" id="A0AAE3P2D7"/>
<keyword evidence="3" id="KW-0732">Signal</keyword>
<dbReference type="Pfam" id="PF00254">
    <property type="entry name" value="FKBP_C"/>
    <property type="match status" value="1"/>
</dbReference>
<dbReference type="InterPro" id="IPR046357">
    <property type="entry name" value="PPIase_dom_sf"/>
</dbReference>
<evidence type="ECO:0000256" key="5">
    <source>
        <dbReference type="ARBA" id="ARBA00023235"/>
    </source>
</evidence>
<evidence type="ECO:0000256" key="6">
    <source>
        <dbReference type="PROSITE-ProRule" id="PRU00277"/>
    </source>
</evidence>
<protein>
    <recommendedName>
        <fullName evidence="7">Peptidyl-prolyl cis-trans isomerase</fullName>
        <ecNumber evidence="7">5.2.1.8</ecNumber>
    </recommendedName>
</protein>
<keyword evidence="4 6" id="KW-0697">Rotamase</keyword>
<organism evidence="9 10">
    <name type="scientific">Stygiobacter electus</name>
    <dbReference type="NCBI Taxonomy" id="3032292"/>
    <lineage>
        <taxon>Bacteria</taxon>
        <taxon>Pseudomonadati</taxon>
        <taxon>Ignavibacteriota</taxon>
        <taxon>Ignavibacteria</taxon>
        <taxon>Ignavibacteriales</taxon>
        <taxon>Melioribacteraceae</taxon>
        <taxon>Stygiobacter</taxon>
    </lineage>
</organism>
<evidence type="ECO:0000256" key="2">
    <source>
        <dbReference type="ARBA" id="ARBA00006577"/>
    </source>
</evidence>
<proteinExistence type="inferred from homology"/>
<evidence type="ECO:0000256" key="7">
    <source>
        <dbReference type="RuleBase" id="RU003915"/>
    </source>
</evidence>
<dbReference type="FunFam" id="3.10.50.40:FF:000045">
    <property type="entry name" value="Peptidyl-prolyl cis-trans isomerase"/>
    <property type="match status" value="1"/>
</dbReference>
<dbReference type="GO" id="GO:0003755">
    <property type="term" value="F:peptidyl-prolyl cis-trans isomerase activity"/>
    <property type="evidence" value="ECO:0007669"/>
    <property type="project" value="UniProtKB-UniRule"/>
</dbReference>
<comment type="similarity">
    <text evidence="2 7">Belongs to the FKBP-type PPIase family.</text>
</comment>
<dbReference type="PROSITE" id="PS50059">
    <property type="entry name" value="FKBP_PPIASE"/>
    <property type="match status" value="1"/>
</dbReference>
<accession>A0AAE3P2D7</accession>
<sequence>MKYLKIFLILVISVSVINAQKKESQKKSNQSQKEKAMFVIKTEDDSVSYSIGQNIAMNLKDPNMKINFDGVIAGMKDYLEGKSTLSQEEMQRVMTKFNDKMMAVRSEQMKKEQEKKMAELAPVIEKNKKEGAAFLEENKKKEGVQVTASGLQYKVITMGTGQKPTETSTVKVHYKGTLIDGKEFDSSYKRNQPAEFPLNQVIKGWTEGLQLMPVGSKFEFYIPYDLAYGEEGREPVIPPASVLIFEVELLDIVK</sequence>
<name>A0AAE3P2D7_9BACT</name>
<dbReference type="InterPro" id="IPR036944">
    <property type="entry name" value="PPIase_FKBP_N_sf"/>
</dbReference>
<dbReference type="InterPro" id="IPR001179">
    <property type="entry name" value="PPIase_FKBP_dom"/>
</dbReference>
<comment type="catalytic activity">
    <reaction evidence="1 6 7">
        <text>[protein]-peptidylproline (omega=180) = [protein]-peptidylproline (omega=0)</text>
        <dbReference type="Rhea" id="RHEA:16237"/>
        <dbReference type="Rhea" id="RHEA-COMP:10747"/>
        <dbReference type="Rhea" id="RHEA-COMP:10748"/>
        <dbReference type="ChEBI" id="CHEBI:83833"/>
        <dbReference type="ChEBI" id="CHEBI:83834"/>
        <dbReference type="EC" id="5.2.1.8"/>
    </reaction>
</comment>
<dbReference type="PANTHER" id="PTHR43811:SF19">
    <property type="entry name" value="39 KDA FK506-BINDING NUCLEAR PROTEIN"/>
    <property type="match status" value="1"/>
</dbReference>
<dbReference type="Gene3D" id="3.10.50.40">
    <property type="match status" value="1"/>
</dbReference>
<reference evidence="9" key="1">
    <citation type="submission" date="2023-03" db="EMBL/GenBank/DDBJ databases">
        <title>Stygiobacter electus gen. nov., sp. nov., facultatively anaerobic thermotolerant bacterium of the class Ignavibacteria from a well of Yessentuki mineral water deposit.</title>
        <authorList>
            <person name="Podosokorskaya O.A."/>
            <person name="Elcheninov A.G."/>
            <person name="Petrova N.F."/>
            <person name="Zavarzina D.G."/>
            <person name="Kublanov I.V."/>
            <person name="Merkel A.Y."/>
        </authorList>
    </citation>
    <scope>NUCLEOTIDE SEQUENCE</scope>
    <source>
        <strain evidence="9">09-Me</strain>
    </source>
</reference>
<dbReference type="GO" id="GO:0006457">
    <property type="term" value="P:protein folding"/>
    <property type="evidence" value="ECO:0007669"/>
    <property type="project" value="InterPro"/>
</dbReference>
<dbReference type="EMBL" id="JARGDL010000022">
    <property type="protein sequence ID" value="MDF1612965.1"/>
    <property type="molecule type" value="Genomic_DNA"/>
</dbReference>
<evidence type="ECO:0000256" key="3">
    <source>
        <dbReference type="ARBA" id="ARBA00022729"/>
    </source>
</evidence>
<dbReference type="EC" id="5.2.1.8" evidence="7"/>
<evidence type="ECO:0000256" key="1">
    <source>
        <dbReference type="ARBA" id="ARBA00000971"/>
    </source>
</evidence>
<keyword evidence="5 6" id="KW-0413">Isomerase</keyword>
<dbReference type="Pfam" id="PF01346">
    <property type="entry name" value="FKBP_N"/>
    <property type="match status" value="1"/>
</dbReference>
<evidence type="ECO:0000313" key="9">
    <source>
        <dbReference type="EMBL" id="MDF1612965.1"/>
    </source>
</evidence>
<evidence type="ECO:0000256" key="4">
    <source>
        <dbReference type="ARBA" id="ARBA00023110"/>
    </source>
</evidence>
<comment type="caution">
    <text evidence="9">The sequence shown here is derived from an EMBL/GenBank/DDBJ whole genome shotgun (WGS) entry which is preliminary data.</text>
</comment>
<dbReference type="Proteomes" id="UP001221302">
    <property type="component" value="Unassembled WGS sequence"/>
</dbReference>
<dbReference type="RefSeq" id="WP_321536736.1">
    <property type="nucleotide sequence ID" value="NZ_JARGDL010000022.1"/>
</dbReference>
<evidence type="ECO:0000259" key="8">
    <source>
        <dbReference type="PROSITE" id="PS50059"/>
    </source>
</evidence>
<dbReference type="PANTHER" id="PTHR43811">
    <property type="entry name" value="FKBP-TYPE PEPTIDYL-PROLYL CIS-TRANS ISOMERASE FKPA"/>
    <property type="match status" value="1"/>
</dbReference>
<keyword evidence="10" id="KW-1185">Reference proteome</keyword>
<feature type="domain" description="PPIase FKBP-type" evidence="8">
    <location>
        <begin position="167"/>
        <end position="253"/>
    </location>
</feature>
<gene>
    <name evidence="9" type="ORF">P0M35_12440</name>
</gene>
<evidence type="ECO:0000313" key="10">
    <source>
        <dbReference type="Proteomes" id="UP001221302"/>
    </source>
</evidence>
<dbReference type="Gene3D" id="1.10.287.460">
    <property type="entry name" value="Peptidyl-prolyl cis-trans isomerase, FKBP-type, N-terminal domain"/>
    <property type="match status" value="1"/>
</dbReference>